<feature type="region of interest" description="Disordered" evidence="1">
    <location>
        <begin position="15"/>
        <end position="49"/>
    </location>
</feature>
<evidence type="ECO:0000256" key="1">
    <source>
        <dbReference type="SAM" id="MobiDB-lite"/>
    </source>
</evidence>
<protein>
    <submittedName>
        <fullName evidence="2">Uncharacterized protein</fullName>
    </submittedName>
</protein>
<feature type="compositionally biased region" description="Low complexity" evidence="1">
    <location>
        <begin position="26"/>
        <end position="37"/>
    </location>
</feature>
<dbReference type="Proteomes" id="UP000037397">
    <property type="component" value="Unassembled WGS sequence"/>
</dbReference>
<dbReference type="STRING" id="1631356.VV01_21595"/>
<comment type="caution">
    <text evidence="2">The sequence shown here is derived from an EMBL/GenBank/DDBJ whole genome shotgun (WGS) entry which is preliminary data.</text>
</comment>
<proteinExistence type="predicted"/>
<accession>A0A0L6CDV5</accession>
<dbReference type="EMBL" id="LAIR01000003">
    <property type="protein sequence ID" value="KNX35869.1"/>
    <property type="molecule type" value="Genomic_DNA"/>
</dbReference>
<keyword evidence="3" id="KW-1185">Reference proteome</keyword>
<gene>
    <name evidence="2" type="ORF">VV01_21595</name>
</gene>
<name>A0A0L6CDV5_9MICO</name>
<dbReference type="AlphaFoldDB" id="A0A0L6CDV5"/>
<organism evidence="2 3">
    <name type="scientific">Luteipulveratus halotolerans</name>
    <dbReference type="NCBI Taxonomy" id="1631356"/>
    <lineage>
        <taxon>Bacteria</taxon>
        <taxon>Bacillati</taxon>
        <taxon>Actinomycetota</taxon>
        <taxon>Actinomycetes</taxon>
        <taxon>Micrococcales</taxon>
        <taxon>Dermacoccaceae</taxon>
        <taxon>Luteipulveratus</taxon>
    </lineage>
</organism>
<reference evidence="3" key="1">
    <citation type="submission" date="2015-03" db="EMBL/GenBank/DDBJ databases">
        <title>Luteipulveratus halotolerans sp. nov., a novel actinobacterium (Dermacoccaceae) from Sarawak, Malaysia.</title>
        <authorList>
            <person name="Juboi H."/>
            <person name="Basik A."/>
            <person name="Shamsul S.S."/>
            <person name="Arnold P."/>
            <person name="Schmitt E.K."/>
            <person name="Sanglier J.-J."/>
            <person name="Yeo T."/>
        </authorList>
    </citation>
    <scope>NUCLEOTIDE SEQUENCE [LARGE SCALE GENOMIC DNA]</scope>
    <source>
        <strain evidence="3">C296001</strain>
    </source>
</reference>
<evidence type="ECO:0000313" key="2">
    <source>
        <dbReference type="EMBL" id="KNX35869.1"/>
    </source>
</evidence>
<sequence>MSAIALLIAGCGEDDAGSVGSEPKRAATSKAAAAPGATDCVQSTGPGPDIVAEQDGDDLYTSGLAYGSKPTTTVWEYNRPDSVMFKSAASLPAGERVCYDLSQAVESQRGGGSGEFAFVPIRWAAHPDKELYVMFGMEDGADEDFCPPVVDWATTTYGCKGDKNSMQLDLMATQKLPKGATGVTGGGGD</sequence>
<evidence type="ECO:0000313" key="3">
    <source>
        <dbReference type="Proteomes" id="UP000037397"/>
    </source>
</evidence>